<organism evidence="3 4">
    <name type="scientific">Lysinibacillus mangiferihumi</name>
    <dbReference type="NCBI Taxonomy" id="1130819"/>
    <lineage>
        <taxon>Bacteria</taxon>
        <taxon>Bacillati</taxon>
        <taxon>Bacillota</taxon>
        <taxon>Bacilli</taxon>
        <taxon>Bacillales</taxon>
        <taxon>Bacillaceae</taxon>
        <taxon>Lysinibacillus</taxon>
    </lineage>
</organism>
<dbReference type="NCBIfam" id="TIGR01643">
    <property type="entry name" value="YD_repeat_2x"/>
    <property type="match status" value="1"/>
</dbReference>
<evidence type="ECO:0000313" key="3">
    <source>
        <dbReference type="EMBL" id="TKI62026.1"/>
    </source>
</evidence>
<evidence type="ECO:0000259" key="2">
    <source>
        <dbReference type="Pfam" id="PF25023"/>
    </source>
</evidence>
<dbReference type="Gene3D" id="2.180.10.10">
    <property type="entry name" value="RHS repeat-associated core"/>
    <property type="match status" value="1"/>
</dbReference>
<feature type="domain" description="Teneurin-like YD-shell" evidence="2">
    <location>
        <begin position="9"/>
        <end position="77"/>
    </location>
</feature>
<dbReference type="RefSeq" id="WP_137067819.1">
    <property type="nucleotide sequence ID" value="NZ_PYWM01000054.1"/>
</dbReference>
<protein>
    <recommendedName>
        <fullName evidence="2">Teneurin-like YD-shell domain-containing protein</fullName>
    </recommendedName>
</protein>
<keyword evidence="1" id="KW-0677">Repeat</keyword>
<evidence type="ECO:0000313" key="4">
    <source>
        <dbReference type="Proteomes" id="UP000308744"/>
    </source>
</evidence>
<dbReference type="Pfam" id="PF25023">
    <property type="entry name" value="TEN_YD-shell"/>
    <property type="match status" value="1"/>
</dbReference>
<comment type="caution">
    <text evidence="3">The sequence shown here is derived from an EMBL/GenBank/DDBJ whole genome shotgun (WGS) entry which is preliminary data.</text>
</comment>
<evidence type="ECO:0000256" key="1">
    <source>
        <dbReference type="ARBA" id="ARBA00022737"/>
    </source>
</evidence>
<name>A0A4U2YLD8_9BACI</name>
<dbReference type="Proteomes" id="UP000308744">
    <property type="component" value="Unassembled WGS sequence"/>
</dbReference>
<dbReference type="EMBL" id="SZPU01000079">
    <property type="protein sequence ID" value="TKI62026.1"/>
    <property type="molecule type" value="Genomic_DNA"/>
</dbReference>
<reference evidence="3 4" key="1">
    <citation type="submission" date="2019-04" db="EMBL/GenBank/DDBJ databases">
        <title>Lysinibacillus genome sequencing.</title>
        <authorList>
            <person name="Dunlap C."/>
        </authorList>
    </citation>
    <scope>NUCLEOTIDE SEQUENCE [LARGE SCALE GENOMIC DNA]</scope>
    <source>
        <strain evidence="3 4">CCTCC AB 2010389</strain>
    </source>
</reference>
<sequence>MISYTAASDDVGNLYETQDAKFSYDEEGNLVEKVENNNGDTWKYEDYGNGMMTKVMKPDKTEVTFKYDALGRRIEKCSEGKATHFV</sequence>
<keyword evidence="4" id="KW-1185">Reference proteome</keyword>
<gene>
    <name evidence="3" type="ORF">FC756_19355</name>
</gene>
<accession>A0A4U2YLD8</accession>
<dbReference type="InterPro" id="IPR006530">
    <property type="entry name" value="YD"/>
</dbReference>
<dbReference type="InterPro" id="IPR056823">
    <property type="entry name" value="TEN-like_YD-shell"/>
</dbReference>
<proteinExistence type="predicted"/>
<dbReference type="AlphaFoldDB" id="A0A4U2YLD8"/>